<dbReference type="EMBL" id="AAVUMO010000138">
    <property type="protein sequence ID" value="EGE3747652.1"/>
    <property type="molecule type" value="Genomic_DNA"/>
</dbReference>
<accession>A0A8H9AK98</accession>
<feature type="region of interest" description="Disordered" evidence="1">
    <location>
        <begin position="150"/>
        <end position="173"/>
    </location>
</feature>
<sequence>MNRISGVSGRKGRGNTMHKSEAEKIDSILDEHQQIYRRHNRIDNILAFFACIAWIPCIIAAFGVDGIYLKILFAVLACCGAVCFFIFFFTLLPESLMVLSRQSLLQLMRLTEDVPDARQELLNRLLSGKKLTGRDEKDIRRLWQEKVDAMQESATRQREQDTIRKFTEGNKSE</sequence>
<organism evidence="3">
    <name type="scientific">Shigella boydii</name>
    <dbReference type="NCBI Taxonomy" id="621"/>
    <lineage>
        <taxon>Bacteria</taxon>
        <taxon>Pseudomonadati</taxon>
        <taxon>Pseudomonadota</taxon>
        <taxon>Gammaproteobacteria</taxon>
        <taxon>Enterobacterales</taxon>
        <taxon>Enterobacteriaceae</taxon>
        <taxon>Shigella</taxon>
    </lineage>
</organism>
<keyword evidence="2" id="KW-1133">Transmembrane helix</keyword>
<feature type="transmembrane region" description="Helical" evidence="2">
    <location>
        <begin position="70"/>
        <end position="92"/>
    </location>
</feature>
<name>A0A8H9AK98_SHIBO</name>
<protein>
    <recommendedName>
        <fullName evidence="4">Protein YafA</fullName>
    </recommendedName>
</protein>
<keyword evidence="2" id="KW-0472">Membrane</keyword>
<gene>
    <name evidence="3" type="ORF">DLV22_24135</name>
</gene>
<evidence type="ECO:0000313" key="3">
    <source>
        <dbReference type="EMBL" id="EGE3747652.1"/>
    </source>
</evidence>
<feature type="transmembrane region" description="Helical" evidence="2">
    <location>
        <begin position="45"/>
        <end position="64"/>
    </location>
</feature>
<keyword evidence="2" id="KW-0812">Transmembrane</keyword>
<dbReference type="AlphaFoldDB" id="A0A8H9AK98"/>
<dbReference type="Proteomes" id="UP000864586">
    <property type="component" value="Unassembled WGS sequence"/>
</dbReference>
<evidence type="ECO:0000256" key="1">
    <source>
        <dbReference type="SAM" id="MobiDB-lite"/>
    </source>
</evidence>
<evidence type="ECO:0008006" key="4">
    <source>
        <dbReference type="Google" id="ProtNLM"/>
    </source>
</evidence>
<comment type="caution">
    <text evidence="3">The sequence shown here is derived from an EMBL/GenBank/DDBJ whole genome shotgun (WGS) entry which is preliminary data.</text>
</comment>
<reference evidence="3" key="1">
    <citation type="submission" date="2018-05" db="EMBL/GenBank/DDBJ databases">
        <authorList>
            <person name="Ashton P.M."/>
            <person name="Dallman T."/>
            <person name="Nair S."/>
            <person name="De Pinna E."/>
            <person name="Peters T."/>
            <person name="Grant K."/>
        </authorList>
    </citation>
    <scope>NUCLEOTIDE SEQUENCE</scope>
    <source>
        <strain evidence="3">287711</strain>
    </source>
</reference>
<proteinExistence type="predicted"/>
<evidence type="ECO:0000256" key="2">
    <source>
        <dbReference type="SAM" id="Phobius"/>
    </source>
</evidence>